<dbReference type="SUPFAM" id="SSF140453">
    <property type="entry name" value="EsxAB dimer-like"/>
    <property type="match status" value="1"/>
</dbReference>
<dbReference type="InterPro" id="IPR010427">
    <property type="entry name" value="DUF1023"/>
</dbReference>
<dbReference type="Gene3D" id="1.10.287.1060">
    <property type="entry name" value="ESAT-6-like"/>
    <property type="match status" value="1"/>
</dbReference>
<name>A0AAU4K146_9NOCA</name>
<dbReference type="Proteomes" id="UP001432128">
    <property type="component" value="Chromosome"/>
</dbReference>
<dbReference type="EMBL" id="CP108021">
    <property type="protein sequence ID" value="WUM19767.1"/>
    <property type="molecule type" value="Genomic_DNA"/>
</dbReference>
<gene>
    <name evidence="3" type="ORF">OG579_19045</name>
</gene>
<dbReference type="RefSeq" id="WP_328857219.1">
    <property type="nucleotide sequence ID" value="NZ_CP108021.1"/>
</dbReference>
<dbReference type="AlphaFoldDB" id="A0AAU4K146"/>
<accession>A0AAU4K146</accession>
<dbReference type="InterPro" id="IPR029058">
    <property type="entry name" value="AB_hydrolase_fold"/>
</dbReference>
<feature type="region of interest" description="Disordered" evidence="1">
    <location>
        <begin position="262"/>
        <end position="297"/>
    </location>
</feature>
<dbReference type="SUPFAM" id="SSF53474">
    <property type="entry name" value="alpha/beta-Hydrolases"/>
    <property type="match status" value="1"/>
</dbReference>
<evidence type="ECO:0000256" key="1">
    <source>
        <dbReference type="SAM" id="MobiDB-lite"/>
    </source>
</evidence>
<dbReference type="InterPro" id="IPR036689">
    <property type="entry name" value="ESAT-6-like_sf"/>
</dbReference>
<dbReference type="Pfam" id="PF06259">
    <property type="entry name" value="Abhydrolase_8"/>
    <property type="match status" value="1"/>
</dbReference>
<evidence type="ECO:0000259" key="2">
    <source>
        <dbReference type="Pfam" id="PF06259"/>
    </source>
</evidence>
<dbReference type="KEGG" id="whr:OG579_19045"/>
<keyword evidence="3" id="KW-0378">Hydrolase</keyword>
<evidence type="ECO:0000313" key="4">
    <source>
        <dbReference type="Proteomes" id="UP001432128"/>
    </source>
</evidence>
<feature type="domain" description="DUF1023" evidence="2">
    <location>
        <begin position="328"/>
        <end position="504"/>
    </location>
</feature>
<keyword evidence="4" id="KW-1185">Reference proteome</keyword>
<evidence type="ECO:0000313" key="3">
    <source>
        <dbReference type="EMBL" id="WUM19767.1"/>
    </source>
</evidence>
<organism evidence="3 4">
    <name type="scientific">Williamsia herbipolensis</name>
    <dbReference type="NCBI Taxonomy" id="1603258"/>
    <lineage>
        <taxon>Bacteria</taxon>
        <taxon>Bacillati</taxon>
        <taxon>Actinomycetota</taxon>
        <taxon>Actinomycetes</taxon>
        <taxon>Mycobacteriales</taxon>
        <taxon>Nocardiaceae</taxon>
        <taxon>Williamsia</taxon>
    </lineage>
</organism>
<protein>
    <submittedName>
        <fullName evidence="3">Alpha/beta hydrolase family protein</fullName>
    </submittedName>
</protein>
<proteinExistence type="predicted"/>
<dbReference type="GO" id="GO:0016787">
    <property type="term" value="F:hydrolase activity"/>
    <property type="evidence" value="ECO:0007669"/>
    <property type="project" value="UniProtKB-KW"/>
</dbReference>
<reference evidence="3 4" key="1">
    <citation type="submission" date="2022-10" db="EMBL/GenBank/DDBJ databases">
        <title>The complete genomes of actinobacterial strains from the NBC collection.</title>
        <authorList>
            <person name="Joergensen T.S."/>
            <person name="Alvarez Arevalo M."/>
            <person name="Sterndorff E.B."/>
            <person name="Faurdal D."/>
            <person name="Vuksanovic O."/>
            <person name="Mourched A.-S."/>
            <person name="Charusanti P."/>
            <person name="Shaw S."/>
            <person name="Blin K."/>
            <person name="Weber T."/>
        </authorList>
    </citation>
    <scope>NUCLEOTIDE SEQUENCE [LARGE SCALE GENOMIC DNA]</scope>
    <source>
        <strain evidence="3 4">NBC_00319</strain>
    </source>
</reference>
<sequence length="566" mass="59625">MSAPSVSQVKTWSLNSHVIADAASAIDGKVDEFDRVMNSLIRDVDAVMDSWKGDAAAASQAATNSEKQISSRLGMGILQIADALTTQGADFVHACESAKLAAEHVSALGYVVADNGTVSPPPAVTGGFPADVPSGLAPEDALPIATANAATHQSDLSRALAAAGEADAALAAVVANAADALGQAADRATASVPVSPQVRAILDDKAELPADPKALNAFWNSLTANEKAELWNHDRNAGNLDGVPAADRDHFNRRNLVDLQRHAQQQLDKPEPEFRPSPRWSHKEDSPGYRAWKKDHDAAQQQLDGLKALDDRLTSQSDPPLYLLAVKDNGQAVVSVNNPDTADNVSTYVPGTGTNIGTLNGDIDRSEKMVASASRADPTATTAVVAWQDYQAPQDIKRDAWQPHYAEDASGSLDRFQNGIAATHVGADNPHTSVLGHSYGTTVVGQAALDPHTLNTDDVILVASPGLADLGNVNDLHLTGVPSSDNGNHVWATVADNDPIRWTPGVVLGDKPWSEAYGASLFSSDPSGGHSDYWNDNDPALVSDNNPALENIGRIISDRTEAVTRP</sequence>
<feature type="compositionally biased region" description="Basic and acidic residues" evidence="1">
    <location>
        <begin position="268"/>
        <end position="297"/>
    </location>
</feature>